<feature type="transmembrane region" description="Helical" evidence="8">
    <location>
        <begin position="634"/>
        <end position="658"/>
    </location>
</feature>
<dbReference type="PROSITE" id="PS50011">
    <property type="entry name" value="PROTEIN_KINASE_DOM"/>
    <property type="match status" value="1"/>
</dbReference>
<dbReference type="EMBL" id="JBBPBN010000097">
    <property type="protein sequence ID" value="KAK8980037.1"/>
    <property type="molecule type" value="Genomic_DNA"/>
</dbReference>
<dbReference type="InterPro" id="IPR011009">
    <property type="entry name" value="Kinase-like_dom_sf"/>
</dbReference>
<dbReference type="InterPro" id="IPR001611">
    <property type="entry name" value="Leu-rich_rpt"/>
</dbReference>
<evidence type="ECO:0000256" key="3">
    <source>
        <dbReference type="ARBA" id="ARBA00022692"/>
    </source>
</evidence>
<name>A0ABR2NV35_9ROSI</name>
<organism evidence="11 12">
    <name type="scientific">Hibiscus sabdariffa</name>
    <name type="common">roselle</name>
    <dbReference type="NCBI Taxonomy" id="183260"/>
    <lineage>
        <taxon>Eukaryota</taxon>
        <taxon>Viridiplantae</taxon>
        <taxon>Streptophyta</taxon>
        <taxon>Embryophyta</taxon>
        <taxon>Tracheophyta</taxon>
        <taxon>Spermatophyta</taxon>
        <taxon>Magnoliopsida</taxon>
        <taxon>eudicotyledons</taxon>
        <taxon>Gunneridae</taxon>
        <taxon>Pentapetalae</taxon>
        <taxon>rosids</taxon>
        <taxon>malvids</taxon>
        <taxon>Malvales</taxon>
        <taxon>Malvaceae</taxon>
        <taxon>Malvoideae</taxon>
        <taxon>Hibiscus</taxon>
    </lineage>
</organism>
<dbReference type="Pfam" id="PF13855">
    <property type="entry name" value="LRR_8"/>
    <property type="match status" value="1"/>
</dbReference>
<dbReference type="Pfam" id="PF00560">
    <property type="entry name" value="LRR_1"/>
    <property type="match status" value="3"/>
</dbReference>
<dbReference type="SUPFAM" id="SSF56112">
    <property type="entry name" value="Protein kinase-like (PK-like)"/>
    <property type="match status" value="1"/>
</dbReference>
<dbReference type="InterPro" id="IPR051809">
    <property type="entry name" value="Plant_receptor-like_S/T_kinase"/>
</dbReference>
<dbReference type="InterPro" id="IPR000719">
    <property type="entry name" value="Prot_kinase_dom"/>
</dbReference>
<evidence type="ECO:0000256" key="2">
    <source>
        <dbReference type="ARBA" id="ARBA00022614"/>
    </source>
</evidence>
<keyword evidence="12" id="KW-1185">Reference proteome</keyword>
<dbReference type="InterPro" id="IPR055414">
    <property type="entry name" value="LRR_R13L4/SHOC2-like"/>
</dbReference>
<evidence type="ECO:0000256" key="9">
    <source>
        <dbReference type="SAM" id="SignalP"/>
    </source>
</evidence>
<dbReference type="Pfam" id="PF23598">
    <property type="entry name" value="LRR_14"/>
    <property type="match status" value="1"/>
</dbReference>
<protein>
    <recommendedName>
        <fullName evidence="10">Protein kinase domain-containing protein</fullName>
    </recommendedName>
</protein>
<keyword evidence="2" id="KW-0433">Leucine-rich repeat</keyword>
<evidence type="ECO:0000313" key="12">
    <source>
        <dbReference type="Proteomes" id="UP001396334"/>
    </source>
</evidence>
<comment type="subcellular location">
    <subcellularLocation>
        <location evidence="1">Membrane</location>
    </subcellularLocation>
</comment>
<dbReference type="SUPFAM" id="SSF52047">
    <property type="entry name" value="RNI-like"/>
    <property type="match status" value="1"/>
</dbReference>
<keyword evidence="5 8" id="KW-1133">Transmembrane helix</keyword>
<proteinExistence type="predicted"/>
<feature type="binding site" evidence="7">
    <location>
        <position position="716"/>
    </location>
    <ligand>
        <name>ATP</name>
        <dbReference type="ChEBI" id="CHEBI:30616"/>
    </ligand>
</feature>
<comment type="caution">
    <text evidence="11">The sequence shown here is derived from an EMBL/GenBank/DDBJ whole genome shotgun (WGS) entry which is preliminary data.</text>
</comment>
<evidence type="ECO:0000256" key="1">
    <source>
        <dbReference type="ARBA" id="ARBA00004370"/>
    </source>
</evidence>
<dbReference type="PRINTS" id="PR00019">
    <property type="entry name" value="LEURICHRPT"/>
</dbReference>
<evidence type="ECO:0000256" key="5">
    <source>
        <dbReference type="ARBA" id="ARBA00022989"/>
    </source>
</evidence>
<accession>A0ABR2NV35</accession>
<evidence type="ECO:0000256" key="4">
    <source>
        <dbReference type="ARBA" id="ARBA00022737"/>
    </source>
</evidence>
<evidence type="ECO:0000256" key="8">
    <source>
        <dbReference type="SAM" id="Phobius"/>
    </source>
</evidence>
<dbReference type="InterPro" id="IPR017441">
    <property type="entry name" value="Protein_kinase_ATP_BS"/>
</dbReference>
<evidence type="ECO:0000256" key="6">
    <source>
        <dbReference type="ARBA" id="ARBA00023136"/>
    </source>
</evidence>
<evidence type="ECO:0000256" key="7">
    <source>
        <dbReference type="PROSITE-ProRule" id="PRU10141"/>
    </source>
</evidence>
<keyword evidence="4" id="KW-0677">Repeat</keyword>
<dbReference type="InterPro" id="IPR032675">
    <property type="entry name" value="LRR_dom_sf"/>
</dbReference>
<dbReference type="PANTHER" id="PTHR27008:SF396">
    <property type="entry name" value="LRR RECEPTOR-LIKE SERINE_THREONINE-PROTEIN KINASE HSL2"/>
    <property type="match status" value="1"/>
</dbReference>
<dbReference type="SUPFAM" id="SSF52058">
    <property type="entry name" value="L domain-like"/>
    <property type="match status" value="1"/>
</dbReference>
<dbReference type="Gene3D" id="1.10.510.10">
    <property type="entry name" value="Transferase(Phosphotransferase) domain 1"/>
    <property type="match status" value="1"/>
</dbReference>
<dbReference type="PROSITE" id="PS51450">
    <property type="entry name" value="LRR"/>
    <property type="match status" value="2"/>
</dbReference>
<sequence>MAAVSLKIQFNVVFLVLLLSHASSQFHGAREQAILIKLKEYWENPASISHWILSSNSTNHCGWPEVTCIDNSVTELKLPNKSLNGTIPALICELQNLASIDLNYNNIMSEFPKTLYNCSKLEYLDLSQNYFVGTIPDDIDTLGQLRYLDLTGNNFSGEVPAAIGSLQELTTLRLVTNQFNGSLPHEIGNLSKLEFLDLAWNSEFKPSKFPSSFKNLTKLKRLWMSAINLIGEIPDFIADMTSLEVLDLSRNKLTGEIPNALFLLKNLKGIYLFDNKLSGEIPQVIRASNLTAIDLSQNNLTGRIPSDVGKLDKLSSLVLYFNQLSGEIPESIGRISTLADVRLFGNRFSGILPQDLGRYSMMEKFEVCSNRLTGTLPKHLCNGGKLLGVVAFDNNLEGELPASLGNCKSLLTVDVRRNGLTGRIPGGLWTSLNLSMLMISDNMFTGELPRKVSDNLSRLEISNNRFYGEIPVEVKLWRNLTVFSASNNFFNGTIPRELTALPSLSTLLLDQNQLHGSLPSDIISWKSLRTLNLSKNQLSGQIPEAIGFLPSLDQLDLSGNQLSGHIPSQLGLLRCPDFNLSSNHLTGNIPKEFENGAYSNSFLNNPGLCASTANVKLHICGSQRNSNLSYPRDLIWISSIAVFVLCLLVSFLVAKFCWKKNRVLGRWEITEFQRVNFKENDILLGLKDQKNKIGAGGSGEVYRVDISGHGDSVAVKWIRNKKNPERELEKEFQAEVKTLSRTKHLNIVKLICCMSREDSKLVVYEYMENGSLYLWLNKHRTSGKPATVSAVAGSIGYIAPEYHSTGRIDEKIDVYSFGVVLLELTTGRKPNHGDEHRSLAEWAQHYYEGGNSILDALDEEVKEACHLNQMCNVFKLGLYCTRTLPSLRPSMRTVLQILLKNGHPPDYQSKNAEKEDGNGLCFTVQVGNGAVEMVQKQRLETLNKGRAHKNGTAQFTKVLAPVIETQEVVQPRKGQAGPPARVRLTEAACHYRARLAGSLPCTLLSLFP</sequence>
<dbReference type="PANTHER" id="PTHR27008">
    <property type="entry name" value="OS04G0122200 PROTEIN"/>
    <property type="match status" value="1"/>
</dbReference>
<dbReference type="SMART" id="SM00369">
    <property type="entry name" value="LRR_TYP"/>
    <property type="match status" value="7"/>
</dbReference>
<evidence type="ECO:0000259" key="10">
    <source>
        <dbReference type="PROSITE" id="PS50011"/>
    </source>
</evidence>
<gene>
    <name evidence="11" type="ORF">V6N11_061255</name>
</gene>
<keyword evidence="6 8" id="KW-0472">Membrane</keyword>
<evidence type="ECO:0000313" key="11">
    <source>
        <dbReference type="EMBL" id="KAK8980037.1"/>
    </source>
</evidence>
<keyword evidence="9" id="KW-0732">Signal</keyword>
<dbReference type="Gene3D" id="3.30.200.20">
    <property type="entry name" value="Phosphorylase Kinase, domain 1"/>
    <property type="match status" value="1"/>
</dbReference>
<keyword evidence="7" id="KW-0547">Nucleotide-binding</keyword>
<dbReference type="Pfam" id="PF00069">
    <property type="entry name" value="Pkinase"/>
    <property type="match status" value="2"/>
</dbReference>
<feature type="domain" description="Protein kinase" evidence="10">
    <location>
        <begin position="687"/>
        <end position="1008"/>
    </location>
</feature>
<dbReference type="Proteomes" id="UP001396334">
    <property type="component" value="Unassembled WGS sequence"/>
</dbReference>
<dbReference type="Gene3D" id="3.80.10.10">
    <property type="entry name" value="Ribonuclease Inhibitor"/>
    <property type="match status" value="5"/>
</dbReference>
<keyword evidence="7" id="KW-0067">ATP-binding</keyword>
<dbReference type="InterPro" id="IPR003591">
    <property type="entry name" value="Leu-rich_rpt_typical-subtyp"/>
</dbReference>
<feature type="signal peptide" evidence="9">
    <location>
        <begin position="1"/>
        <end position="24"/>
    </location>
</feature>
<feature type="chain" id="PRO_5045398668" description="Protein kinase domain-containing protein" evidence="9">
    <location>
        <begin position="25"/>
        <end position="1008"/>
    </location>
</feature>
<keyword evidence="3 8" id="KW-0812">Transmembrane</keyword>
<dbReference type="PROSITE" id="PS00107">
    <property type="entry name" value="PROTEIN_KINASE_ATP"/>
    <property type="match status" value="1"/>
</dbReference>
<reference evidence="11 12" key="1">
    <citation type="journal article" date="2024" name="G3 (Bethesda)">
        <title>Genome assembly of Hibiscus sabdariffa L. provides insights into metabolisms of medicinal natural products.</title>
        <authorList>
            <person name="Kim T."/>
        </authorList>
    </citation>
    <scope>NUCLEOTIDE SEQUENCE [LARGE SCALE GENOMIC DNA]</scope>
    <source>
        <strain evidence="11">TK-2024</strain>
        <tissue evidence="11">Old leaves</tissue>
    </source>
</reference>